<dbReference type="EMBL" id="BK032589">
    <property type="protein sequence ID" value="DAF49840.1"/>
    <property type="molecule type" value="Genomic_DNA"/>
</dbReference>
<evidence type="ECO:0000313" key="1">
    <source>
        <dbReference type="EMBL" id="DAF49840.1"/>
    </source>
</evidence>
<name>A0A8S5SFZ1_9CAUD</name>
<protein>
    <recommendedName>
        <fullName evidence="2">Head-tail joining protein</fullName>
    </recommendedName>
</protein>
<sequence length="111" mass="12948">MSSIRRKIAQKRQNSGIYRSYVEEDEYGHESYGYETDPSGILERILWSPISSEVEVAEYGERVNEMLQGCVFDDSISLKEKDRVKVGDNMYNVESIKPYPSYRLVIIERVK</sequence>
<reference evidence="1" key="1">
    <citation type="journal article" date="2021" name="Proc. Natl. Acad. Sci. U.S.A.">
        <title>A Catalog of Tens of Thousands of Viruses from Human Metagenomes Reveals Hidden Associations with Chronic Diseases.</title>
        <authorList>
            <person name="Tisza M.J."/>
            <person name="Buck C.B."/>
        </authorList>
    </citation>
    <scope>NUCLEOTIDE SEQUENCE</scope>
    <source>
        <strain evidence="1">CtBbR2</strain>
    </source>
</reference>
<evidence type="ECO:0008006" key="2">
    <source>
        <dbReference type="Google" id="ProtNLM"/>
    </source>
</evidence>
<accession>A0A8S5SFZ1</accession>
<organism evidence="1">
    <name type="scientific">Myoviridae sp. ctBbR2</name>
    <dbReference type="NCBI Taxonomy" id="2827667"/>
    <lineage>
        <taxon>Viruses</taxon>
        <taxon>Duplodnaviria</taxon>
        <taxon>Heunggongvirae</taxon>
        <taxon>Uroviricota</taxon>
        <taxon>Caudoviricetes</taxon>
    </lineage>
</organism>
<proteinExistence type="predicted"/>